<accession>A0AAD2FH94</accession>
<evidence type="ECO:0000313" key="1">
    <source>
        <dbReference type="EMBL" id="CAJ1938948.1"/>
    </source>
</evidence>
<sequence length="154" mass="16671">MTTTGSGCEIWGAWNICPASTLFNFDGQEVDLEAELFCPLNSVSKSNFIDASQKGRCECHASLVGTTQPMDCNCFVCPQGSRIGFAYDCDQRIFGPCTQFNCAGECNGRFSFGLDAATEAPTPVIISGSSPAQVHSLPMTLAMSVLTIYWMMRH</sequence>
<dbReference type="AlphaFoldDB" id="A0AAD2FH94"/>
<gene>
    <name evidence="1" type="ORF">CYCCA115_LOCUS6348</name>
</gene>
<keyword evidence="2" id="KW-1185">Reference proteome</keyword>
<protein>
    <submittedName>
        <fullName evidence="1">Uncharacterized protein</fullName>
    </submittedName>
</protein>
<dbReference type="EMBL" id="CAKOGP040000779">
    <property type="protein sequence ID" value="CAJ1938948.1"/>
    <property type="molecule type" value="Genomic_DNA"/>
</dbReference>
<name>A0AAD2FH94_9STRA</name>
<dbReference type="Proteomes" id="UP001295423">
    <property type="component" value="Unassembled WGS sequence"/>
</dbReference>
<proteinExistence type="predicted"/>
<organism evidence="1 2">
    <name type="scientific">Cylindrotheca closterium</name>
    <dbReference type="NCBI Taxonomy" id="2856"/>
    <lineage>
        <taxon>Eukaryota</taxon>
        <taxon>Sar</taxon>
        <taxon>Stramenopiles</taxon>
        <taxon>Ochrophyta</taxon>
        <taxon>Bacillariophyta</taxon>
        <taxon>Bacillariophyceae</taxon>
        <taxon>Bacillariophycidae</taxon>
        <taxon>Bacillariales</taxon>
        <taxon>Bacillariaceae</taxon>
        <taxon>Cylindrotheca</taxon>
    </lineage>
</organism>
<evidence type="ECO:0000313" key="2">
    <source>
        <dbReference type="Proteomes" id="UP001295423"/>
    </source>
</evidence>
<reference evidence="1" key="1">
    <citation type="submission" date="2023-08" db="EMBL/GenBank/DDBJ databases">
        <authorList>
            <person name="Audoor S."/>
            <person name="Bilcke G."/>
        </authorList>
    </citation>
    <scope>NUCLEOTIDE SEQUENCE</scope>
</reference>
<comment type="caution">
    <text evidence="1">The sequence shown here is derived from an EMBL/GenBank/DDBJ whole genome shotgun (WGS) entry which is preliminary data.</text>
</comment>